<feature type="transmembrane region" description="Helical" evidence="1">
    <location>
        <begin position="20"/>
        <end position="43"/>
    </location>
</feature>
<sequence>MKPTSIHFNNTMINNNRSLFAFISLIFILLLSFNGLSIFSLNIPSPEKLSKSSPNLFSVSSPSQIQFPNPNTHLPHSRKSLSFEIESENTSENRNKKLLKTLSSLGSTRSRRGEDFPARVNQFFSKNNNETVSCKTRFFMTWISSSNSFNQRAIHSVESVFKSHPNACLLIVSNSLDSIKGKQILKPFVDKGFRVTSISPDFNFLFKNTTAETWFLKLIKGQIRTGDISLGQNISNLLRICLLYKYGGVYIDADVIVLRSFSKLKNAIGAQSMASNSKNWSRLNNAVMVFDKMHPLLYKFIEEFSLTFNGNKWGHNGPYMVSRVVSRLQGRPGYKFTVLPPVAFYPVSWDKIRVLFRGVKNEKNETDSRWLTGMLEQIRNQSYTLHLWNKQTRGFRIEEGSVVKKILLEHCVFCNASGTNYII</sequence>
<keyword evidence="1" id="KW-0812">Transmembrane</keyword>
<dbReference type="InterPro" id="IPR007652">
    <property type="entry name" value="A1-4-GlycosylTfrase_dom"/>
</dbReference>
<gene>
    <name evidence="3" type="ORF">QVD17_33464</name>
</gene>
<dbReference type="InterPro" id="IPR044789">
    <property type="entry name" value="Put_A1-4-GlycosylTfrase_plant"/>
</dbReference>
<dbReference type="PANTHER" id="PTHR46781:SF5">
    <property type="entry name" value="ALPHA 1,4-GLYCOSYLTRANSFERASE FAMILY PROTEIN"/>
    <property type="match status" value="1"/>
</dbReference>
<dbReference type="InterPro" id="IPR007577">
    <property type="entry name" value="GlycoTrfase_DXD_sugar-bd_CS"/>
</dbReference>
<keyword evidence="4" id="KW-1185">Reference proteome</keyword>
<dbReference type="InterPro" id="IPR029044">
    <property type="entry name" value="Nucleotide-diphossugar_trans"/>
</dbReference>
<dbReference type="SUPFAM" id="SSF53448">
    <property type="entry name" value="Nucleotide-diphospho-sugar transferases"/>
    <property type="match status" value="1"/>
</dbReference>
<organism evidence="3 4">
    <name type="scientific">Tagetes erecta</name>
    <name type="common">African marigold</name>
    <dbReference type="NCBI Taxonomy" id="13708"/>
    <lineage>
        <taxon>Eukaryota</taxon>
        <taxon>Viridiplantae</taxon>
        <taxon>Streptophyta</taxon>
        <taxon>Embryophyta</taxon>
        <taxon>Tracheophyta</taxon>
        <taxon>Spermatophyta</taxon>
        <taxon>Magnoliopsida</taxon>
        <taxon>eudicotyledons</taxon>
        <taxon>Gunneridae</taxon>
        <taxon>Pentapetalae</taxon>
        <taxon>asterids</taxon>
        <taxon>campanulids</taxon>
        <taxon>Asterales</taxon>
        <taxon>Asteraceae</taxon>
        <taxon>Asteroideae</taxon>
        <taxon>Heliantheae alliance</taxon>
        <taxon>Tageteae</taxon>
        <taxon>Tagetes</taxon>
    </lineage>
</organism>
<dbReference type="Gene3D" id="3.90.550.20">
    <property type="match status" value="1"/>
</dbReference>
<name>A0AAD8K396_TARER</name>
<evidence type="ECO:0000313" key="3">
    <source>
        <dbReference type="EMBL" id="KAK1412315.1"/>
    </source>
</evidence>
<dbReference type="Proteomes" id="UP001229421">
    <property type="component" value="Unassembled WGS sequence"/>
</dbReference>
<keyword evidence="1" id="KW-1133">Transmembrane helix</keyword>
<evidence type="ECO:0000313" key="4">
    <source>
        <dbReference type="Proteomes" id="UP001229421"/>
    </source>
</evidence>
<dbReference type="Pfam" id="PF04488">
    <property type="entry name" value="Gly_transf_sug"/>
    <property type="match status" value="1"/>
</dbReference>
<proteinExistence type="predicted"/>
<feature type="domain" description="Alpha 1,4-glycosyltransferase" evidence="2">
    <location>
        <begin position="290"/>
        <end position="416"/>
    </location>
</feature>
<dbReference type="PANTHER" id="PTHR46781">
    <property type="entry name" value="ALPHA 1,4-GLYCOSYLTRANSFERASE FAMILY PROTEIN"/>
    <property type="match status" value="1"/>
</dbReference>
<dbReference type="EMBL" id="JAUHHV010000009">
    <property type="protein sequence ID" value="KAK1412315.1"/>
    <property type="molecule type" value="Genomic_DNA"/>
</dbReference>
<accession>A0AAD8K396</accession>
<comment type="caution">
    <text evidence="3">The sequence shown here is derived from an EMBL/GenBank/DDBJ whole genome shotgun (WGS) entry which is preliminary data.</text>
</comment>
<evidence type="ECO:0000256" key="1">
    <source>
        <dbReference type="SAM" id="Phobius"/>
    </source>
</evidence>
<reference evidence="3" key="1">
    <citation type="journal article" date="2023" name="bioRxiv">
        <title>Improved chromosome-level genome assembly for marigold (Tagetes erecta).</title>
        <authorList>
            <person name="Jiang F."/>
            <person name="Yuan L."/>
            <person name="Wang S."/>
            <person name="Wang H."/>
            <person name="Xu D."/>
            <person name="Wang A."/>
            <person name="Fan W."/>
        </authorList>
    </citation>
    <scope>NUCLEOTIDE SEQUENCE</scope>
    <source>
        <strain evidence="3">WSJ</strain>
        <tissue evidence="3">Leaf</tissue>
    </source>
</reference>
<dbReference type="Pfam" id="PF04572">
    <property type="entry name" value="Gb3_synth"/>
    <property type="match status" value="1"/>
</dbReference>
<keyword evidence="1" id="KW-0472">Membrane</keyword>
<evidence type="ECO:0000259" key="2">
    <source>
        <dbReference type="Pfam" id="PF04572"/>
    </source>
</evidence>
<protein>
    <recommendedName>
        <fullName evidence="2">Alpha 1,4-glycosyltransferase domain-containing protein</fullName>
    </recommendedName>
</protein>
<dbReference type="AlphaFoldDB" id="A0AAD8K396"/>